<dbReference type="InterPro" id="IPR050835">
    <property type="entry name" value="ABC_transporter_sub-D"/>
</dbReference>
<dbReference type="GO" id="GO:0005524">
    <property type="term" value="F:ATP binding"/>
    <property type="evidence" value="ECO:0007669"/>
    <property type="project" value="UniProtKB-KW"/>
</dbReference>
<evidence type="ECO:0000256" key="7">
    <source>
        <dbReference type="ARBA" id="ARBA00023136"/>
    </source>
</evidence>
<dbReference type="Gene3D" id="1.20.1560.10">
    <property type="entry name" value="ABC transporter type 1, transmembrane domain"/>
    <property type="match status" value="1"/>
</dbReference>
<name>A0A378TNX1_9MYCO</name>
<evidence type="ECO:0000256" key="1">
    <source>
        <dbReference type="ARBA" id="ARBA00004651"/>
    </source>
</evidence>
<keyword evidence="3 8" id="KW-0812">Transmembrane</keyword>
<feature type="transmembrane region" description="Helical" evidence="8">
    <location>
        <begin position="61"/>
        <end position="80"/>
    </location>
</feature>
<dbReference type="SUPFAM" id="SSF52540">
    <property type="entry name" value="P-loop containing nucleoside triphosphate hydrolases"/>
    <property type="match status" value="1"/>
</dbReference>
<keyword evidence="4" id="KW-0547">Nucleotide-binding</keyword>
<feature type="domain" description="ABC transporter" evidence="9">
    <location>
        <begin position="423"/>
        <end position="632"/>
    </location>
</feature>
<gene>
    <name evidence="11" type="primary">yddA_2</name>
    <name evidence="11" type="ORF">NCTC10821_06057</name>
</gene>
<dbReference type="InterPro" id="IPR036640">
    <property type="entry name" value="ABC1_TM_sf"/>
</dbReference>
<dbReference type="EMBL" id="UGQT01000001">
    <property type="protein sequence ID" value="STZ62488.1"/>
    <property type="molecule type" value="Genomic_DNA"/>
</dbReference>
<evidence type="ECO:0000256" key="4">
    <source>
        <dbReference type="ARBA" id="ARBA00022741"/>
    </source>
</evidence>
<dbReference type="AlphaFoldDB" id="A0A378TNX1"/>
<feature type="transmembrane region" description="Helical" evidence="8">
    <location>
        <begin position="245"/>
        <end position="264"/>
    </location>
</feature>
<evidence type="ECO:0000313" key="12">
    <source>
        <dbReference type="Proteomes" id="UP000254978"/>
    </source>
</evidence>
<evidence type="ECO:0000256" key="6">
    <source>
        <dbReference type="ARBA" id="ARBA00022989"/>
    </source>
</evidence>
<evidence type="ECO:0000256" key="8">
    <source>
        <dbReference type="SAM" id="Phobius"/>
    </source>
</evidence>
<accession>A0A378TNX1</accession>
<dbReference type="GO" id="GO:0140359">
    <property type="term" value="F:ABC-type transporter activity"/>
    <property type="evidence" value="ECO:0007669"/>
    <property type="project" value="InterPro"/>
</dbReference>
<reference evidence="11 12" key="1">
    <citation type="submission" date="2018-06" db="EMBL/GenBank/DDBJ databases">
        <authorList>
            <consortium name="Pathogen Informatics"/>
            <person name="Doyle S."/>
        </authorList>
    </citation>
    <scope>NUCLEOTIDE SEQUENCE [LARGE SCALE GENOMIC DNA]</scope>
    <source>
        <strain evidence="11 12">NCTC10821</strain>
    </source>
</reference>
<dbReference type="InterPro" id="IPR003439">
    <property type="entry name" value="ABC_transporter-like_ATP-bd"/>
</dbReference>
<evidence type="ECO:0000259" key="10">
    <source>
        <dbReference type="PROSITE" id="PS50929"/>
    </source>
</evidence>
<feature type="domain" description="ABC transmembrane type-1" evidence="10">
    <location>
        <begin position="64"/>
        <end position="389"/>
    </location>
</feature>
<dbReference type="SUPFAM" id="SSF90123">
    <property type="entry name" value="ABC transporter transmembrane region"/>
    <property type="match status" value="1"/>
</dbReference>
<dbReference type="InterPro" id="IPR027417">
    <property type="entry name" value="P-loop_NTPase"/>
</dbReference>
<feature type="transmembrane region" description="Helical" evidence="8">
    <location>
        <begin position="209"/>
        <end position="233"/>
    </location>
</feature>
<dbReference type="Proteomes" id="UP000254978">
    <property type="component" value="Unassembled WGS sequence"/>
</dbReference>
<keyword evidence="7 8" id="KW-0472">Membrane</keyword>
<dbReference type="OrthoDB" id="9810134at2"/>
<dbReference type="InterPro" id="IPR017871">
    <property type="entry name" value="ABC_transporter-like_CS"/>
</dbReference>
<evidence type="ECO:0000256" key="5">
    <source>
        <dbReference type="ARBA" id="ARBA00022840"/>
    </source>
</evidence>
<dbReference type="RefSeq" id="WP_115281175.1">
    <property type="nucleotide sequence ID" value="NZ_AP022600.1"/>
</dbReference>
<dbReference type="PROSITE" id="PS50929">
    <property type="entry name" value="ABC_TM1F"/>
    <property type="match status" value="1"/>
</dbReference>
<dbReference type="InterPro" id="IPR003593">
    <property type="entry name" value="AAA+_ATPase"/>
</dbReference>
<evidence type="ECO:0000256" key="3">
    <source>
        <dbReference type="ARBA" id="ARBA00022692"/>
    </source>
</evidence>
<sequence>MFQQSIDWSDQISASLWWITWVFGATAAVSLALVAALLRFTTWGRQFWRVSGAYFTGRASLPVWGLLALLLVSVVASVRLDVLLSYFYNDQSTALQVAFGGVASGDEAVKQSGVDGFWTAMRLFALLATVHVARTMLDIYLMQRFIIGWRVWLTHRLTRDWLNHRSYYRGRFIDDTIDNPDQRIQQDIDIFTTGVGPTPNIPQYGTGSVLLFGAISSVLSVASFGPILWTLAGPLTLLGVTIPKALFWIAIAYVLLATVVAFWIGRPLIRLSFINEARNAAFRYSLVRLRDMAEAVGFYRGERAERVQLEGRFAPLIDNYRHYVRRTIGFTGWNLSASQAAVPLADIIQAPRMFNGEITFGEMTQSGNATSQVLAGLSFFRNAYDSFASFQAAIIRLDGLVQANEKARELPELDTADSTDGSVSLERVEVRTPAGDVLIRPVDLRLEQGQGLVITGVSGSGKTTLLRSLGQLWPFTSGTLRRPGGPNETMFLSQVPYVPLGDLRAVVSYPASPGDIPDADLQRALTQVQLSHLAHRLNEERDWVKVLSPGEQQRVAFARVLLTKPKAVFVDEATAALDEGLEFAMYSTVRRELPNLILVSVSHRPSVEQHHEQELHLLGDGQWRLDPLAAST</sequence>
<keyword evidence="6 8" id="KW-1133">Transmembrane helix</keyword>
<dbReference type="PROSITE" id="PS50893">
    <property type="entry name" value="ABC_TRANSPORTER_2"/>
    <property type="match status" value="1"/>
</dbReference>
<keyword evidence="5" id="KW-0067">ATP-binding</keyword>
<dbReference type="GO" id="GO:0005886">
    <property type="term" value="C:plasma membrane"/>
    <property type="evidence" value="ECO:0007669"/>
    <property type="project" value="UniProtKB-SubCell"/>
</dbReference>
<dbReference type="PANTHER" id="PTHR11384:SF59">
    <property type="entry name" value="LYSOSOMAL COBALAMIN TRANSPORTER ABCD4"/>
    <property type="match status" value="1"/>
</dbReference>
<dbReference type="InterPro" id="IPR011527">
    <property type="entry name" value="ABC1_TM_dom"/>
</dbReference>
<dbReference type="CDD" id="cd03223">
    <property type="entry name" value="ABCD_peroxisomal_ALDP"/>
    <property type="match status" value="1"/>
</dbReference>
<comment type="subcellular location">
    <subcellularLocation>
        <location evidence="1">Cell membrane</location>
        <topology evidence="1">Multi-pass membrane protein</topology>
    </subcellularLocation>
</comment>
<evidence type="ECO:0000259" key="9">
    <source>
        <dbReference type="PROSITE" id="PS50893"/>
    </source>
</evidence>
<dbReference type="SMART" id="SM00382">
    <property type="entry name" value="AAA"/>
    <property type="match status" value="1"/>
</dbReference>
<dbReference type="PROSITE" id="PS00211">
    <property type="entry name" value="ABC_TRANSPORTER_1"/>
    <property type="match status" value="1"/>
</dbReference>
<feature type="transmembrane region" description="Helical" evidence="8">
    <location>
        <begin position="16"/>
        <end position="40"/>
    </location>
</feature>
<dbReference type="GO" id="GO:0016887">
    <property type="term" value="F:ATP hydrolysis activity"/>
    <property type="evidence" value="ECO:0007669"/>
    <property type="project" value="InterPro"/>
</dbReference>
<dbReference type="Pfam" id="PF06472">
    <property type="entry name" value="ABC_membrane_2"/>
    <property type="match status" value="1"/>
</dbReference>
<dbReference type="PANTHER" id="PTHR11384">
    <property type="entry name" value="ATP-BINDING CASSETTE, SUB-FAMILY D MEMBER"/>
    <property type="match status" value="1"/>
</dbReference>
<keyword evidence="2" id="KW-0813">Transport</keyword>
<dbReference type="Gene3D" id="3.40.50.300">
    <property type="entry name" value="P-loop containing nucleotide triphosphate hydrolases"/>
    <property type="match status" value="1"/>
</dbReference>
<protein>
    <submittedName>
        <fullName evidence="11">ABC transporter</fullName>
    </submittedName>
</protein>
<organism evidence="11 12">
    <name type="scientific">Mycolicibacterium tokaiense</name>
    <dbReference type="NCBI Taxonomy" id="39695"/>
    <lineage>
        <taxon>Bacteria</taxon>
        <taxon>Bacillati</taxon>
        <taxon>Actinomycetota</taxon>
        <taxon>Actinomycetes</taxon>
        <taxon>Mycobacteriales</taxon>
        <taxon>Mycobacteriaceae</taxon>
        <taxon>Mycolicibacterium</taxon>
    </lineage>
</organism>
<evidence type="ECO:0000256" key="2">
    <source>
        <dbReference type="ARBA" id="ARBA00022448"/>
    </source>
</evidence>
<dbReference type="Pfam" id="PF00005">
    <property type="entry name" value="ABC_tran"/>
    <property type="match status" value="1"/>
</dbReference>
<evidence type="ECO:0000313" key="11">
    <source>
        <dbReference type="EMBL" id="STZ62488.1"/>
    </source>
</evidence>
<proteinExistence type="predicted"/>
<keyword evidence="12" id="KW-1185">Reference proteome</keyword>